<comment type="caution">
    <text evidence="1">The sequence shown here is derived from an EMBL/GenBank/DDBJ whole genome shotgun (WGS) entry which is preliminary data.</text>
</comment>
<dbReference type="OrthoDB" id="341404at2759"/>
<reference evidence="1" key="1">
    <citation type="submission" date="2022-10" db="EMBL/GenBank/DDBJ databases">
        <title>Adaptive evolution leads to modifications in subtelomeric GC content in a zoonotic Cryptosporidium species.</title>
        <authorList>
            <person name="Li J."/>
            <person name="Feng Y."/>
            <person name="Xiao L."/>
        </authorList>
    </citation>
    <scope>NUCLEOTIDE SEQUENCE</scope>
    <source>
        <strain evidence="1">33844</strain>
    </source>
</reference>
<dbReference type="PANTHER" id="PTHR14418">
    <property type="entry name" value="CONDENSIN COMPLEX SUBUNIT 3-RELATED"/>
    <property type="match status" value="1"/>
</dbReference>
<proteinExistence type="predicted"/>
<dbReference type="InterPro" id="IPR016024">
    <property type="entry name" value="ARM-type_fold"/>
</dbReference>
<dbReference type="GO" id="GO:0007076">
    <property type="term" value="P:mitotic chromosome condensation"/>
    <property type="evidence" value="ECO:0007669"/>
    <property type="project" value="InterPro"/>
</dbReference>
<dbReference type="AlphaFoldDB" id="A0A9D5DIM0"/>
<gene>
    <name evidence="1" type="ORF">OJ253_2869</name>
</gene>
<evidence type="ECO:0000313" key="1">
    <source>
        <dbReference type="EMBL" id="KAJ1606154.1"/>
    </source>
</evidence>
<dbReference type="InterPro" id="IPR027165">
    <property type="entry name" value="CND3"/>
</dbReference>
<dbReference type="Proteomes" id="UP001067231">
    <property type="component" value="Unassembled WGS sequence"/>
</dbReference>
<name>A0A9D5DIM0_9CRYT</name>
<sequence>MDRILLDHQKGILDKDEAISELRNIMNRRDAKEILVNTLAYALKNFSLREENVHCSFNLMFEFGFKMERERVDPFTGFSKLVVGGLLLEGVTAKDLMIRANALVGLNIALRVMEGEDLNKFDLCGKEISQLLFRIVLNDKSLLARGVSISILGLIPDGKDHLIKVIMTYPGYVERFNSLSVIQLRFLDETDINNLMSRMLDENIKVRKSFYKCLLKNLDDFAKLMPKVISWSHLVIICQFGLNDMDDSVRKSCLNFVVEFIGRTFGGGTFCSNAFVSFLDKMVESISAEDSFDITAANLEVVAELLLPSIFDKNRQNANSFFQSLFEGESNDLSDTEKRPMVISELKPSRVLSIRIMVENFSRELDIDSDCRFTIEYLILSISKCSNNSFLIRQILLIIASIDLGDPEVRKTVKSLAMNCLKYTPFDDSSELLESELIPLESMIRSSEGGEWVAYFLHRSAIWASIRLLETCLDNLEFLEIIRSTIEQILNPTEENSQGSKTELSMYSIEELVRFLDDHADIDELDESFTAYQNHKDMAENRWMRVLFILESAMSVLTYIEMYDFNYWTDYILKESTRFFVKYSQDQGIPQILLARCTALITVVHERSLPSTSITEYEDDNLLFFIHGLHNAMKELSNNISSGPDASNQSVSLYTSVQCEVYVSSIVDILIIRQIKKKGALELSPDVLKGLSMIWKLACGSILCTHRLSSISLRGISRILLCLKENTENNKISTEILSSFLYLTYMTDTLDEFNVLVEPQGFTSLRLEEAPSKPPSSTLDVFLVDKLIGFKDLVKSSGDKQMLIYLFSTYLTISPQHCRNFTISVFKLLERICESVGVTTWSCSHSKDASKFLVFGMILLRQANEHFGGGFDSEIASYSSLYGLLSLFLMSIRFPKHIRKMDLRRTFSYIYSYFAIGIKDKDTSCLEWIVLKNILKAPEFSDMASYYPSYPLNFLDEEVPELDMESISNIQDENLRTLFEQASQYIRKERGNKDDTGAGEDAI</sequence>
<dbReference type="GO" id="GO:0000796">
    <property type="term" value="C:condensin complex"/>
    <property type="evidence" value="ECO:0007669"/>
    <property type="project" value="InterPro"/>
</dbReference>
<dbReference type="SUPFAM" id="SSF48371">
    <property type="entry name" value="ARM repeat"/>
    <property type="match status" value="1"/>
</dbReference>
<dbReference type="PANTHER" id="PTHR14418:SF5">
    <property type="entry name" value="CONDENSIN COMPLEX SUBUNIT 3"/>
    <property type="match status" value="1"/>
</dbReference>
<dbReference type="GO" id="GO:0000793">
    <property type="term" value="C:condensed chromosome"/>
    <property type="evidence" value="ECO:0007669"/>
    <property type="project" value="TreeGrafter"/>
</dbReference>
<dbReference type="EMBL" id="JAPCXC010000083">
    <property type="protein sequence ID" value="KAJ1606154.1"/>
    <property type="molecule type" value="Genomic_DNA"/>
</dbReference>
<accession>A0A9D5DIM0</accession>
<protein>
    <submittedName>
        <fullName evidence="1">Uncharacterized protein</fullName>
    </submittedName>
</protein>
<organism evidence="1">
    <name type="scientific">Cryptosporidium canis</name>
    <dbReference type="NCBI Taxonomy" id="195482"/>
    <lineage>
        <taxon>Eukaryota</taxon>
        <taxon>Sar</taxon>
        <taxon>Alveolata</taxon>
        <taxon>Apicomplexa</taxon>
        <taxon>Conoidasida</taxon>
        <taxon>Coccidia</taxon>
        <taxon>Eucoccidiorida</taxon>
        <taxon>Eimeriorina</taxon>
        <taxon>Cryptosporidiidae</taxon>
        <taxon>Cryptosporidium</taxon>
    </lineage>
</organism>